<dbReference type="InParanoid" id="W3XJ83"/>
<sequence>MTQKETLKHEADAVAGRGVVLPFNHGRELGSQRLKTRIMKLNSPGTYKPIEIALRMIVEHSSQRLKTWDLQNYQSGTATESWASSACFAGYAISTDQEAEENWLVLRKAAEDFSTILQRQEPMLVWSTCSIIIQLFAVNTELAMGFIRVVLDFCIKQLREGDPLRALWEAVLRTDPSHIPQLIARLVAAQLGVLHQTTASTNPFVVQYTKSSAKYLHDRHLLMSYDAHNQIEFIIQALNSKLKIDSTRSIRNSLISASLFQACIHLDDKEYEKVEMILDTIQPKVNNPGFGIEHAQVVNFYEVKAEMLMERGNYERGDNRWSEHYYKKALEIAQTNLSETMPERIGFCLMALGTFYRRIGDANRLEEIQVRYDKHLKWMAGEHLQGMAGEKHPKWIPTNKEDIEEDIEEDSEEDFDVEEDVEEDFDVGEDVEEAVEEDIEEDVEEAVEKAIRMPLAEWNIRWVASNAMHQVPDSSTYPMDQVSEACSNPIDQVSDVFSNPMDTLSEVFSDVTDQASDYSPSPIEQVSDVLSYLGPGQHIIEVHVQWELPDFVSQGLDNMQELATVMTITGQPYESYINSCENYIKSTWGKNPLIIEFFQAFVKSNLDFSAVSHEQFIFSSNKLNVSAMISSPAFPGDSNGFTFRLRATSHHLVETCQCILWLAAACRPPESGSVYASVANFRKIGVQRFKIDTEPLKPLTSLGSQSEFPCCWLNMFDGGYVLAQGFPTPPREYGRGLELPLDIMIEQAMAYSAINHTINGQDCMILKGRHTALVPIRIEGLETLDQTSEVQWHLVGKRPDLVPIDSADQIKSEQKYHLTDVEFSNTSRDLSWEEIDAMDESGLRIFPIGSIREVSSKRSFVGHFPKAQIFVGSDRERYDELKGEPKAEPVGGHVIKFGQAVSLTLGTNAATGGLLTMSAGTTIKRSKFDSVPKRSKAFIADKLRNDRNKPHILYDTSKKIGWMIPEPCLILYLIHYWAALQSEVPTSSRQTGQQKHHHHGKDDGETQPMSSVKEHMPFIKASSNAAQDAADAILHQFMEPSELPRHIRFLEDPEKLVYVRDIICNMYLAIDTLVEHQQQKKPGTLNRLNPLATHHDLWGYDLADVAGFDEAPVKRVSIDKTQCGGWHELAKPNTRIVVLFGNNFGELIKYEDGQMICNQWKSVPPKRDFLSADSGTLEYLQELVNRGRCGIFLTDKNFLISNLEQKDCLEEDWPCCNMTLQMTLTAPKRTIRVGKGEAVIIGKVLRREKRKSFGEMFGQWRATPDETALQEPRKLPKQNHSQCAFSPPGACPLCSEANRLEIGSSSEKSSPEGADLDLGTTPGTSSSYTPQSS</sequence>
<accession>W3XJ83</accession>
<dbReference type="OrthoDB" id="5245391at2759"/>
<reference evidence="3" key="1">
    <citation type="journal article" date="2015" name="BMC Genomics">
        <title>Genomic and transcriptomic analysis of the endophytic fungus Pestalotiopsis fici reveals its lifestyle and high potential for synthesis of natural products.</title>
        <authorList>
            <person name="Wang X."/>
            <person name="Zhang X."/>
            <person name="Liu L."/>
            <person name="Xiang M."/>
            <person name="Wang W."/>
            <person name="Sun X."/>
            <person name="Che Y."/>
            <person name="Guo L."/>
            <person name="Liu G."/>
            <person name="Guo L."/>
            <person name="Wang C."/>
            <person name="Yin W.B."/>
            <person name="Stadler M."/>
            <person name="Zhang X."/>
            <person name="Liu X."/>
        </authorList>
    </citation>
    <scope>NUCLEOTIDE SEQUENCE [LARGE SCALE GENOMIC DNA]</scope>
    <source>
        <strain evidence="3">W106-1 / CGMCC3.15140</strain>
    </source>
</reference>
<feature type="compositionally biased region" description="Low complexity" evidence="1">
    <location>
        <begin position="1319"/>
        <end position="1333"/>
    </location>
</feature>
<dbReference type="EMBL" id="KI912110">
    <property type="protein sequence ID" value="ETS86123.1"/>
    <property type="molecule type" value="Genomic_DNA"/>
</dbReference>
<dbReference type="HOGENOM" id="CLU_258929_0_0_1"/>
<gene>
    <name evidence="2" type="ORF">PFICI_04148</name>
</gene>
<evidence type="ECO:0000256" key="1">
    <source>
        <dbReference type="SAM" id="MobiDB-lite"/>
    </source>
</evidence>
<evidence type="ECO:0000313" key="2">
    <source>
        <dbReference type="EMBL" id="ETS86123.1"/>
    </source>
</evidence>
<dbReference type="GeneID" id="19269161"/>
<dbReference type="RefSeq" id="XP_007830920.1">
    <property type="nucleotide sequence ID" value="XM_007832729.1"/>
</dbReference>
<proteinExistence type="predicted"/>
<feature type="region of interest" description="Disordered" evidence="1">
    <location>
        <begin position="1302"/>
        <end position="1333"/>
    </location>
</feature>
<feature type="region of interest" description="Disordered" evidence="1">
    <location>
        <begin position="987"/>
        <end position="1009"/>
    </location>
</feature>
<protein>
    <submittedName>
        <fullName evidence="2">Uncharacterized protein</fullName>
    </submittedName>
</protein>
<dbReference type="STRING" id="1229662.W3XJ83"/>
<evidence type="ECO:0000313" key="3">
    <source>
        <dbReference type="Proteomes" id="UP000030651"/>
    </source>
</evidence>
<dbReference type="KEGG" id="pfy:PFICI_04148"/>
<dbReference type="Proteomes" id="UP000030651">
    <property type="component" value="Unassembled WGS sequence"/>
</dbReference>
<feature type="region of interest" description="Disordered" evidence="1">
    <location>
        <begin position="408"/>
        <end position="427"/>
    </location>
</feature>
<name>W3XJ83_PESFW</name>
<keyword evidence="3" id="KW-1185">Reference proteome</keyword>
<organism evidence="2 3">
    <name type="scientific">Pestalotiopsis fici (strain W106-1 / CGMCC3.15140)</name>
    <dbReference type="NCBI Taxonomy" id="1229662"/>
    <lineage>
        <taxon>Eukaryota</taxon>
        <taxon>Fungi</taxon>
        <taxon>Dikarya</taxon>
        <taxon>Ascomycota</taxon>
        <taxon>Pezizomycotina</taxon>
        <taxon>Sordariomycetes</taxon>
        <taxon>Xylariomycetidae</taxon>
        <taxon>Amphisphaeriales</taxon>
        <taxon>Sporocadaceae</taxon>
        <taxon>Pestalotiopsis</taxon>
    </lineage>
</organism>